<reference evidence="3" key="3">
    <citation type="submission" date="2025-08" db="UniProtKB">
        <authorList>
            <consortium name="RefSeq"/>
        </authorList>
    </citation>
    <scope>IDENTIFICATION</scope>
    <source>
        <strain evidence="3">NI907</strain>
    </source>
</reference>
<dbReference type="RefSeq" id="XP_030981736.1">
    <property type="nucleotide sequence ID" value="XM_031127113.1"/>
</dbReference>
<dbReference type="AlphaFoldDB" id="A0A6P8B3C4"/>
<reference evidence="3" key="1">
    <citation type="journal article" date="2019" name="Mol. Biol. Evol.">
        <title>Blast fungal genomes show frequent chromosomal changes, gene gains and losses, and effector gene turnover.</title>
        <authorList>
            <person name="Gomez Luciano L.B."/>
            <person name="Jason Tsai I."/>
            <person name="Chuma I."/>
            <person name="Tosa Y."/>
            <person name="Chen Y.H."/>
            <person name="Li J.Y."/>
            <person name="Li M.Y."/>
            <person name="Jade Lu M.Y."/>
            <person name="Nakayashiki H."/>
            <person name="Li W.H."/>
        </authorList>
    </citation>
    <scope>NUCLEOTIDE SEQUENCE</scope>
    <source>
        <strain evidence="3">NI907</strain>
    </source>
</reference>
<protein>
    <submittedName>
        <fullName evidence="3">Uncharacterized protein</fullName>
    </submittedName>
</protein>
<dbReference type="GeneID" id="41962022"/>
<dbReference type="Proteomes" id="UP000515153">
    <property type="component" value="Unplaced"/>
</dbReference>
<evidence type="ECO:0000313" key="3">
    <source>
        <dbReference type="RefSeq" id="XP_030981736.1"/>
    </source>
</evidence>
<accession>A0A6P8B3C4</accession>
<name>A0A6P8B3C4_PYRGI</name>
<evidence type="ECO:0000256" key="1">
    <source>
        <dbReference type="SAM" id="MobiDB-lite"/>
    </source>
</evidence>
<reference evidence="3" key="2">
    <citation type="submission" date="2019-10" db="EMBL/GenBank/DDBJ databases">
        <authorList>
            <consortium name="NCBI Genome Project"/>
        </authorList>
    </citation>
    <scope>NUCLEOTIDE SEQUENCE</scope>
    <source>
        <strain evidence="3">NI907</strain>
    </source>
</reference>
<gene>
    <name evidence="3" type="ORF">PgNI_07096</name>
</gene>
<feature type="region of interest" description="Disordered" evidence="1">
    <location>
        <begin position="1"/>
        <end position="34"/>
    </location>
</feature>
<sequence length="98" mass="10630">MSNDDGGPKSYKVRPARADDNSAGRCQNVHAGKGDDAGEVPLLSQAYCAAEKSLRCLVVFSPAPRRPIRGTMPDAAIGLGHVWRKAGFFFKTAFEEYE</sequence>
<dbReference type="KEGG" id="pgri:PgNI_07096"/>
<keyword evidence="2" id="KW-1185">Reference proteome</keyword>
<organism evidence="2 3">
    <name type="scientific">Pyricularia grisea</name>
    <name type="common">Crabgrass-specific blast fungus</name>
    <name type="synonym">Magnaporthe grisea</name>
    <dbReference type="NCBI Taxonomy" id="148305"/>
    <lineage>
        <taxon>Eukaryota</taxon>
        <taxon>Fungi</taxon>
        <taxon>Dikarya</taxon>
        <taxon>Ascomycota</taxon>
        <taxon>Pezizomycotina</taxon>
        <taxon>Sordariomycetes</taxon>
        <taxon>Sordariomycetidae</taxon>
        <taxon>Magnaporthales</taxon>
        <taxon>Pyriculariaceae</taxon>
        <taxon>Pyricularia</taxon>
    </lineage>
</organism>
<proteinExistence type="predicted"/>
<evidence type="ECO:0000313" key="2">
    <source>
        <dbReference type="Proteomes" id="UP000515153"/>
    </source>
</evidence>